<protein>
    <submittedName>
        <fullName evidence="2">Uncharacterized protein</fullName>
    </submittedName>
</protein>
<proteinExistence type="predicted"/>
<dbReference type="EMBL" id="JBHUCM010000053">
    <property type="protein sequence ID" value="MFD1546006.1"/>
    <property type="molecule type" value="Genomic_DNA"/>
</dbReference>
<dbReference type="RefSeq" id="WP_219537646.1">
    <property type="nucleotide sequence ID" value="NZ_JAHKRM010000039.1"/>
</dbReference>
<gene>
    <name evidence="2" type="ORF">ACFSJ0_53830</name>
</gene>
<evidence type="ECO:0000313" key="3">
    <source>
        <dbReference type="Proteomes" id="UP001597097"/>
    </source>
</evidence>
<organism evidence="2 3">
    <name type="scientific">Nonomuraea guangzhouensis</name>
    <dbReference type="NCBI Taxonomy" id="1291555"/>
    <lineage>
        <taxon>Bacteria</taxon>
        <taxon>Bacillati</taxon>
        <taxon>Actinomycetota</taxon>
        <taxon>Actinomycetes</taxon>
        <taxon>Streptosporangiales</taxon>
        <taxon>Streptosporangiaceae</taxon>
        <taxon>Nonomuraea</taxon>
    </lineage>
</organism>
<feature type="region of interest" description="Disordered" evidence="1">
    <location>
        <begin position="240"/>
        <end position="262"/>
    </location>
</feature>
<comment type="caution">
    <text evidence="2">The sequence shown here is derived from an EMBL/GenBank/DDBJ whole genome shotgun (WGS) entry which is preliminary data.</text>
</comment>
<accession>A0ABW4GT64</accession>
<evidence type="ECO:0000313" key="2">
    <source>
        <dbReference type="EMBL" id="MFD1546006.1"/>
    </source>
</evidence>
<evidence type="ECO:0000256" key="1">
    <source>
        <dbReference type="SAM" id="MobiDB-lite"/>
    </source>
</evidence>
<name>A0ABW4GT64_9ACTN</name>
<keyword evidence="3" id="KW-1185">Reference proteome</keyword>
<sequence>MNIDASRLWQRAHELGDGDFAAAVAAIIGPPPESEAAAPIDADTLTAAQMISLQIMLDLPAWTCVANYNNGHFIPAALQQPYADARALHVALTAFGPLTDGDIRDAFGWDAHQYHAAEQTLHRLLIGSGHHLVRAGDLVMLQPEQHVLPGQVARRLAARQVDLRGDVSTREAGILIAAVRRRQRPSSRRPVTLSPACHALLAQRGIATADADAGDTNPHQDEEQRVRLTLHPDVVFAFDLDERPMPDLRPSAAPGQPSGERS</sequence>
<dbReference type="Proteomes" id="UP001597097">
    <property type="component" value="Unassembled WGS sequence"/>
</dbReference>
<reference evidence="3" key="1">
    <citation type="journal article" date="2019" name="Int. J. Syst. Evol. Microbiol.">
        <title>The Global Catalogue of Microorganisms (GCM) 10K type strain sequencing project: providing services to taxonomists for standard genome sequencing and annotation.</title>
        <authorList>
            <consortium name="The Broad Institute Genomics Platform"/>
            <consortium name="The Broad Institute Genome Sequencing Center for Infectious Disease"/>
            <person name="Wu L."/>
            <person name="Ma J."/>
        </authorList>
    </citation>
    <scope>NUCLEOTIDE SEQUENCE [LARGE SCALE GENOMIC DNA]</scope>
    <source>
        <strain evidence="3">CGMCC 1.15399</strain>
    </source>
</reference>